<reference evidence="3" key="1">
    <citation type="submission" date="2021-02" db="EMBL/GenBank/DDBJ databases">
        <authorList>
            <person name="Nowell W R."/>
        </authorList>
    </citation>
    <scope>NUCLEOTIDE SEQUENCE</scope>
</reference>
<keyword evidence="1" id="KW-0863">Zinc-finger</keyword>
<dbReference type="Proteomes" id="UP000663873">
    <property type="component" value="Unassembled WGS sequence"/>
</dbReference>
<keyword evidence="6" id="KW-1185">Reference proteome</keyword>
<dbReference type="GO" id="GO:0035556">
    <property type="term" value="P:intracellular signal transduction"/>
    <property type="evidence" value="ECO:0007669"/>
    <property type="project" value="InterPro"/>
</dbReference>
<evidence type="ECO:0000313" key="5">
    <source>
        <dbReference type="Proteomes" id="UP000663851"/>
    </source>
</evidence>
<dbReference type="GO" id="GO:0008270">
    <property type="term" value="F:zinc ion binding"/>
    <property type="evidence" value="ECO:0007669"/>
    <property type="project" value="UniProtKB-KW"/>
</dbReference>
<accession>A0A820N4I7</accession>
<evidence type="ECO:0000313" key="2">
    <source>
        <dbReference type="EMBL" id="CAF3410213.1"/>
    </source>
</evidence>
<evidence type="ECO:0000313" key="4">
    <source>
        <dbReference type="EMBL" id="CAF4592336.1"/>
    </source>
</evidence>
<proteinExistence type="predicted"/>
<protein>
    <submittedName>
        <fullName evidence="3">Uncharacterized protein</fullName>
    </submittedName>
</protein>
<evidence type="ECO:0000256" key="1">
    <source>
        <dbReference type="PROSITE-ProRule" id="PRU00432"/>
    </source>
</evidence>
<evidence type="ECO:0000313" key="3">
    <source>
        <dbReference type="EMBL" id="CAF4384474.1"/>
    </source>
</evidence>
<name>A0A820N4I7_9BILA</name>
<dbReference type="PROSITE" id="PS51113">
    <property type="entry name" value="ZF_BTK"/>
    <property type="match status" value="1"/>
</dbReference>
<dbReference type="Proteomes" id="UP000663825">
    <property type="component" value="Unassembled WGS sequence"/>
</dbReference>
<keyword evidence="1" id="KW-0479">Metal-binding</keyword>
<dbReference type="EMBL" id="CAJOBO010001501">
    <property type="protein sequence ID" value="CAF4384474.1"/>
    <property type="molecule type" value="Genomic_DNA"/>
</dbReference>
<dbReference type="InterPro" id="IPR001562">
    <property type="entry name" value="Znf_Btk_motif"/>
</dbReference>
<dbReference type="AlphaFoldDB" id="A0A820N4I7"/>
<comment type="caution">
    <text evidence="3">The sequence shown here is derived from an EMBL/GenBank/DDBJ whole genome shotgun (WGS) entry which is preliminary data.</text>
</comment>
<sequence length="238" mass="27352">MEANNDKVNLIHGETQRTILICTVDDGATVAQLAYEDFTHHAHTHLDLKAPPPMLDEYGLPKRREVDCMISYQWDNQIFVRKVYEDMSIREIRVRFDIWGSMQMRPWLQKSTCINLTNLKQYPAGIRLAEAVRKVGHAQPPDVVDDCSAELFELRCLLDDARDAISAESGQSRFKICTRCSQKFDEYTKGGCKNHRTFYMGGTILEGRWVCCRQQARDSLGCNSCDHTDITRLLRDTT</sequence>
<keyword evidence="1" id="KW-0862">Zinc</keyword>
<dbReference type="Proteomes" id="UP000663851">
    <property type="component" value="Unassembled WGS sequence"/>
</dbReference>
<evidence type="ECO:0000313" key="6">
    <source>
        <dbReference type="Proteomes" id="UP000663873"/>
    </source>
</evidence>
<dbReference type="EMBL" id="CAJNXB010005122">
    <property type="protein sequence ID" value="CAF3410213.1"/>
    <property type="molecule type" value="Genomic_DNA"/>
</dbReference>
<organism evidence="3 5">
    <name type="scientific">Rotaria socialis</name>
    <dbReference type="NCBI Taxonomy" id="392032"/>
    <lineage>
        <taxon>Eukaryota</taxon>
        <taxon>Metazoa</taxon>
        <taxon>Spiralia</taxon>
        <taxon>Gnathifera</taxon>
        <taxon>Rotifera</taxon>
        <taxon>Eurotatoria</taxon>
        <taxon>Bdelloidea</taxon>
        <taxon>Philodinida</taxon>
        <taxon>Philodinidae</taxon>
        <taxon>Rotaria</taxon>
    </lineage>
</organism>
<dbReference type="EMBL" id="CAJOBP010019031">
    <property type="protein sequence ID" value="CAF4592336.1"/>
    <property type="molecule type" value="Genomic_DNA"/>
</dbReference>
<dbReference type="OrthoDB" id="2148946at2759"/>
<gene>
    <name evidence="3" type="ORF">HFQ381_LOCUS18970</name>
    <name evidence="2" type="ORF">TIS948_LOCUS28519</name>
    <name evidence="4" type="ORF">UJA718_LOCUS30981</name>
</gene>